<sequence>MPLINGKNKAESYPVESTTKKADLVKNPLILMATLSFCVFTVLVVCLPLNQEKTVSNGKIVEKYHKDENTRLVHTMVGLHTVLRSVDVPERWVFVLKQRVSKSSREWRKGEVDVSKEIFDSLEVGDQYLPAEVPSK</sequence>
<name>A0A1F6PAM3_9BACT</name>
<organism evidence="2 3">
    <name type="scientific">Candidatus Magasanikbacteria bacterium RIFOXYD1_FULL_40_23</name>
    <dbReference type="NCBI Taxonomy" id="1798705"/>
    <lineage>
        <taxon>Bacteria</taxon>
        <taxon>Candidatus Magasanikiibacteriota</taxon>
    </lineage>
</organism>
<keyword evidence="1" id="KW-0472">Membrane</keyword>
<keyword evidence="1" id="KW-1133">Transmembrane helix</keyword>
<dbReference type="Proteomes" id="UP000176634">
    <property type="component" value="Unassembled WGS sequence"/>
</dbReference>
<protein>
    <submittedName>
        <fullName evidence="2">Uncharacterized protein</fullName>
    </submittedName>
</protein>
<evidence type="ECO:0000256" key="1">
    <source>
        <dbReference type="SAM" id="Phobius"/>
    </source>
</evidence>
<accession>A0A1F6PAM3</accession>
<dbReference type="AlphaFoldDB" id="A0A1F6PAM3"/>
<evidence type="ECO:0000313" key="3">
    <source>
        <dbReference type="Proteomes" id="UP000176634"/>
    </source>
</evidence>
<comment type="caution">
    <text evidence="2">The sequence shown here is derived from an EMBL/GenBank/DDBJ whole genome shotgun (WGS) entry which is preliminary data.</text>
</comment>
<proteinExistence type="predicted"/>
<dbReference type="EMBL" id="MFRA01000001">
    <property type="protein sequence ID" value="OGH93235.1"/>
    <property type="molecule type" value="Genomic_DNA"/>
</dbReference>
<reference evidence="2 3" key="1">
    <citation type="journal article" date="2016" name="Nat. Commun.">
        <title>Thousands of microbial genomes shed light on interconnected biogeochemical processes in an aquifer system.</title>
        <authorList>
            <person name="Anantharaman K."/>
            <person name="Brown C.T."/>
            <person name="Hug L.A."/>
            <person name="Sharon I."/>
            <person name="Castelle C.J."/>
            <person name="Probst A.J."/>
            <person name="Thomas B.C."/>
            <person name="Singh A."/>
            <person name="Wilkins M.J."/>
            <person name="Karaoz U."/>
            <person name="Brodie E.L."/>
            <person name="Williams K.H."/>
            <person name="Hubbard S.S."/>
            <person name="Banfield J.F."/>
        </authorList>
    </citation>
    <scope>NUCLEOTIDE SEQUENCE [LARGE SCALE GENOMIC DNA]</scope>
</reference>
<evidence type="ECO:0000313" key="2">
    <source>
        <dbReference type="EMBL" id="OGH93235.1"/>
    </source>
</evidence>
<gene>
    <name evidence="2" type="ORF">A2563_01350</name>
</gene>
<feature type="transmembrane region" description="Helical" evidence="1">
    <location>
        <begin position="29"/>
        <end position="49"/>
    </location>
</feature>
<keyword evidence="1" id="KW-0812">Transmembrane</keyword>